<gene>
    <name evidence="2" type="ORF">GCM10023091_27300</name>
</gene>
<keyword evidence="1" id="KW-1133">Transmembrane helix</keyword>
<protein>
    <submittedName>
        <fullName evidence="2">Uncharacterized protein</fullName>
    </submittedName>
</protein>
<sequence>MFEGLFDIKNDRRLSIYLYRSGMLIWCLYLVAGSPSLIILAEYRDVIGVLSGLILILAFGTHMVYESVHHRTAYQQKKKWLLIGTVFVSVLVYVMAFGAPSLPQLWLKILQLLG</sequence>
<organism evidence="2 3">
    <name type="scientific">Ravibacter arvi</name>
    <dbReference type="NCBI Taxonomy" id="2051041"/>
    <lineage>
        <taxon>Bacteria</taxon>
        <taxon>Pseudomonadati</taxon>
        <taxon>Bacteroidota</taxon>
        <taxon>Cytophagia</taxon>
        <taxon>Cytophagales</taxon>
        <taxon>Spirosomataceae</taxon>
        <taxon>Ravibacter</taxon>
    </lineage>
</organism>
<reference evidence="3" key="1">
    <citation type="journal article" date="2019" name="Int. J. Syst. Evol. Microbiol.">
        <title>The Global Catalogue of Microorganisms (GCM) 10K type strain sequencing project: providing services to taxonomists for standard genome sequencing and annotation.</title>
        <authorList>
            <consortium name="The Broad Institute Genomics Platform"/>
            <consortium name="The Broad Institute Genome Sequencing Center for Infectious Disease"/>
            <person name="Wu L."/>
            <person name="Ma J."/>
        </authorList>
    </citation>
    <scope>NUCLEOTIDE SEQUENCE [LARGE SCALE GENOMIC DNA]</scope>
    <source>
        <strain evidence="3">JCM 31920</strain>
    </source>
</reference>
<feature type="transmembrane region" description="Helical" evidence="1">
    <location>
        <begin position="80"/>
        <end position="99"/>
    </location>
</feature>
<proteinExistence type="predicted"/>
<keyword evidence="1" id="KW-0472">Membrane</keyword>
<dbReference type="Proteomes" id="UP001501508">
    <property type="component" value="Unassembled WGS sequence"/>
</dbReference>
<dbReference type="EMBL" id="BAABEY010000025">
    <property type="protein sequence ID" value="GAA4441676.1"/>
    <property type="molecule type" value="Genomic_DNA"/>
</dbReference>
<evidence type="ECO:0000256" key="1">
    <source>
        <dbReference type="SAM" id="Phobius"/>
    </source>
</evidence>
<name>A0ABP8M1E7_9BACT</name>
<dbReference type="RefSeq" id="WP_345030064.1">
    <property type="nucleotide sequence ID" value="NZ_BAABEY010000025.1"/>
</dbReference>
<feature type="transmembrane region" description="Helical" evidence="1">
    <location>
        <begin position="47"/>
        <end position="68"/>
    </location>
</feature>
<evidence type="ECO:0000313" key="2">
    <source>
        <dbReference type="EMBL" id="GAA4441676.1"/>
    </source>
</evidence>
<keyword evidence="3" id="KW-1185">Reference proteome</keyword>
<keyword evidence="1" id="KW-0812">Transmembrane</keyword>
<feature type="transmembrane region" description="Helical" evidence="1">
    <location>
        <begin position="21"/>
        <end position="41"/>
    </location>
</feature>
<comment type="caution">
    <text evidence="2">The sequence shown here is derived from an EMBL/GenBank/DDBJ whole genome shotgun (WGS) entry which is preliminary data.</text>
</comment>
<evidence type="ECO:0000313" key="3">
    <source>
        <dbReference type="Proteomes" id="UP001501508"/>
    </source>
</evidence>
<accession>A0ABP8M1E7</accession>